<comment type="caution">
    <text evidence="2">The sequence shown here is derived from an EMBL/GenBank/DDBJ whole genome shotgun (WGS) entry which is preliminary data.</text>
</comment>
<dbReference type="AlphaFoldDB" id="A0A8K1FQY7"/>
<gene>
    <name evidence="2" type="ORF">Poli38472_012179</name>
</gene>
<dbReference type="EMBL" id="SPLM01000006">
    <property type="protein sequence ID" value="TMW67063.1"/>
    <property type="molecule type" value="Genomic_DNA"/>
</dbReference>
<name>A0A8K1FQY7_PYTOL</name>
<keyword evidence="3" id="KW-1185">Reference proteome</keyword>
<sequence>MPAKRIPALEPVVAPLSADEKAARQRLHMRRTYYRRLNELQMMRDHLAQLKEKFDRLMLQKQQEERFSKIAGLPELVGSEKDMMELYTEVTEAKERLRRQNEAIQESLEEYQLCAYRVQDILDTDRVLTDTSSSSDETTPSAHDPLHSLTKPKLRALISPKACHIIGQRTFAELNRFRQSPHSVATGASVFGWRDKRIHGNDRVKYMLEKTFSDRTALELVLRCWGFASSSKRLQMLYSASMQASVTHIQRVDDHTMVHFLSISSHDGVPLVNSLFLASRFEIPNGYCLIMRSLDRDLLVSAPEHATWDDSYTWFTFEKIGKHGEHCKLGYGGELQSTVAAWSDSWLLEVLFFVLRWESRLFGPIFSLQC</sequence>
<dbReference type="Proteomes" id="UP000794436">
    <property type="component" value="Unassembled WGS sequence"/>
</dbReference>
<protein>
    <submittedName>
        <fullName evidence="2">Uncharacterized protein</fullName>
    </submittedName>
</protein>
<dbReference type="OrthoDB" id="148089at2759"/>
<proteinExistence type="predicted"/>
<evidence type="ECO:0000256" key="1">
    <source>
        <dbReference type="SAM" id="Coils"/>
    </source>
</evidence>
<evidence type="ECO:0000313" key="2">
    <source>
        <dbReference type="EMBL" id="TMW67063.1"/>
    </source>
</evidence>
<evidence type="ECO:0000313" key="3">
    <source>
        <dbReference type="Proteomes" id="UP000794436"/>
    </source>
</evidence>
<reference evidence="2" key="1">
    <citation type="submission" date="2019-03" db="EMBL/GenBank/DDBJ databases">
        <title>Long read genome sequence of the mycoparasitic Pythium oligandrum ATCC 38472 isolated from sugarbeet rhizosphere.</title>
        <authorList>
            <person name="Gaulin E."/>
        </authorList>
    </citation>
    <scope>NUCLEOTIDE SEQUENCE</scope>
    <source>
        <strain evidence="2">ATCC 38472_TT</strain>
    </source>
</reference>
<organism evidence="2 3">
    <name type="scientific">Pythium oligandrum</name>
    <name type="common">Mycoparasitic fungus</name>
    <dbReference type="NCBI Taxonomy" id="41045"/>
    <lineage>
        <taxon>Eukaryota</taxon>
        <taxon>Sar</taxon>
        <taxon>Stramenopiles</taxon>
        <taxon>Oomycota</taxon>
        <taxon>Peronosporomycetes</taxon>
        <taxon>Pythiales</taxon>
        <taxon>Pythiaceae</taxon>
        <taxon>Pythium</taxon>
    </lineage>
</organism>
<feature type="coiled-coil region" evidence="1">
    <location>
        <begin position="40"/>
        <end position="114"/>
    </location>
</feature>
<keyword evidence="1" id="KW-0175">Coiled coil</keyword>
<accession>A0A8K1FQY7</accession>